<evidence type="ECO:0000256" key="2">
    <source>
        <dbReference type="ARBA" id="ARBA00009272"/>
    </source>
</evidence>
<dbReference type="OrthoDB" id="9812413at2"/>
<evidence type="ECO:0000256" key="1">
    <source>
        <dbReference type="ARBA" id="ARBA00004117"/>
    </source>
</evidence>
<comment type="caution">
    <text evidence="5">The sequence shown here is derived from an EMBL/GenBank/DDBJ whole genome shotgun (WGS) entry which is preliminary data.</text>
</comment>
<evidence type="ECO:0000256" key="3">
    <source>
        <dbReference type="ARBA" id="ARBA00023143"/>
    </source>
</evidence>
<dbReference type="RefSeq" id="WP_058600919.1">
    <property type="nucleotide sequence ID" value="NZ_LDPZ01000022.1"/>
</dbReference>
<dbReference type="HAMAP" id="MF_00724">
    <property type="entry name" value="FliE"/>
    <property type="match status" value="1"/>
</dbReference>
<dbReference type="STRING" id="401562.NS365_14240"/>
<comment type="subcellular location">
    <subcellularLocation>
        <location evidence="1 4">Bacterial flagellum basal body</location>
    </subcellularLocation>
</comment>
<evidence type="ECO:0000313" key="7">
    <source>
        <dbReference type="Proteomes" id="UP000078272"/>
    </source>
</evidence>
<name>A0A175RA99_9HYPH</name>
<comment type="similarity">
    <text evidence="2 4">Belongs to the FliE family.</text>
</comment>
<evidence type="ECO:0000313" key="5">
    <source>
        <dbReference type="EMBL" id="KTQ95501.1"/>
    </source>
</evidence>
<keyword evidence="8" id="KW-1185">Reference proteome</keyword>
<dbReference type="GO" id="GO:0071973">
    <property type="term" value="P:bacterial-type flagellum-dependent cell motility"/>
    <property type="evidence" value="ECO:0007669"/>
    <property type="project" value="InterPro"/>
</dbReference>
<sequence>MIPAIGSAAARVDTFRLDPTSMSVGTTAAGEAHAAAGQGFAAAMADMAREANQTVKSAEATSIQGVNGKASTQAVVDAVMGAERTLQTAIAIRDKVVSAYLELSRMSI</sequence>
<protein>
    <recommendedName>
        <fullName evidence="4">Flagellar hook-basal body complex protein FliE</fullName>
    </recommendedName>
</protein>
<gene>
    <name evidence="4" type="primary">fliE</name>
    <name evidence="5" type="ORF">NS226_11680</name>
    <name evidence="6" type="ORF">NS365_14240</name>
</gene>
<dbReference type="PATRIC" id="fig|401562.3.peg.1859"/>
<dbReference type="InterPro" id="IPR001624">
    <property type="entry name" value="FliE"/>
</dbReference>
<organism evidence="5 7">
    <name type="scientific">Aureimonas ureilytica</name>
    <dbReference type="NCBI Taxonomy" id="401562"/>
    <lineage>
        <taxon>Bacteria</taxon>
        <taxon>Pseudomonadati</taxon>
        <taxon>Pseudomonadota</taxon>
        <taxon>Alphaproteobacteria</taxon>
        <taxon>Hyphomicrobiales</taxon>
        <taxon>Aurantimonadaceae</taxon>
        <taxon>Aureimonas</taxon>
    </lineage>
</organism>
<dbReference type="Pfam" id="PF02049">
    <property type="entry name" value="FliE"/>
    <property type="match status" value="1"/>
</dbReference>
<evidence type="ECO:0000313" key="6">
    <source>
        <dbReference type="EMBL" id="KTR05148.1"/>
    </source>
</evidence>
<reference evidence="7 8" key="1">
    <citation type="journal article" date="2016" name="Front. Microbiol.">
        <title>Genomic Resource of Rice Seed Associated Bacteria.</title>
        <authorList>
            <person name="Midha S."/>
            <person name="Bansal K."/>
            <person name="Sharma S."/>
            <person name="Kumar N."/>
            <person name="Patil P.P."/>
            <person name="Chaudhry V."/>
            <person name="Patil P.B."/>
        </authorList>
    </citation>
    <scope>NUCLEOTIDE SEQUENCE [LARGE SCALE GENOMIC DNA]</scope>
    <source>
        <strain evidence="5 7">NS226</strain>
        <strain evidence="6 8">NS365</strain>
    </source>
</reference>
<keyword evidence="5" id="KW-0969">Cilium</keyword>
<dbReference type="PANTHER" id="PTHR34653:SF1">
    <property type="entry name" value="FLAGELLAR HOOK-BASAL BODY COMPLEX PROTEIN FLIE"/>
    <property type="match status" value="1"/>
</dbReference>
<accession>A0A175RA99</accession>
<dbReference type="EMBL" id="LDPZ01000022">
    <property type="protein sequence ID" value="KTQ95501.1"/>
    <property type="molecule type" value="Genomic_DNA"/>
</dbReference>
<dbReference type="PANTHER" id="PTHR34653">
    <property type="match status" value="1"/>
</dbReference>
<keyword evidence="3 4" id="KW-0975">Bacterial flagellum</keyword>
<keyword evidence="5" id="KW-0966">Cell projection</keyword>
<dbReference type="Proteomes" id="UP000078272">
    <property type="component" value="Unassembled WGS sequence"/>
</dbReference>
<dbReference type="Proteomes" id="UP000078529">
    <property type="component" value="Unassembled WGS sequence"/>
</dbReference>
<dbReference type="AlphaFoldDB" id="A0A175RA99"/>
<evidence type="ECO:0000256" key="4">
    <source>
        <dbReference type="HAMAP-Rule" id="MF_00724"/>
    </source>
</evidence>
<evidence type="ECO:0000313" key="8">
    <source>
        <dbReference type="Proteomes" id="UP000078529"/>
    </source>
</evidence>
<dbReference type="GO" id="GO:0003774">
    <property type="term" value="F:cytoskeletal motor activity"/>
    <property type="evidence" value="ECO:0007669"/>
    <property type="project" value="InterPro"/>
</dbReference>
<dbReference type="GO" id="GO:0009425">
    <property type="term" value="C:bacterial-type flagellum basal body"/>
    <property type="evidence" value="ECO:0007669"/>
    <property type="project" value="UniProtKB-SubCell"/>
</dbReference>
<proteinExistence type="inferred from homology"/>
<keyword evidence="5" id="KW-0282">Flagellum</keyword>
<dbReference type="EMBL" id="LDQA01000028">
    <property type="protein sequence ID" value="KTR05148.1"/>
    <property type="molecule type" value="Genomic_DNA"/>
</dbReference>
<dbReference type="GO" id="GO:0005198">
    <property type="term" value="F:structural molecule activity"/>
    <property type="evidence" value="ECO:0007669"/>
    <property type="project" value="InterPro"/>
</dbReference>